<keyword evidence="3 5" id="KW-0460">Magnesium</keyword>
<feature type="compositionally biased region" description="Basic and acidic residues" evidence="6">
    <location>
        <begin position="9"/>
        <end position="19"/>
    </location>
</feature>
<evidence type="ECO:0000256" key="1">
    <source>
        <dbReference type="ARBA" id="ARBA00022490"/>
    </source>
</evidence>
<keyword evidence="2 5" id="KW-0479">Metal-binding</keyword>
<dbReference type="PANTHER" id="PTHR23355">
    <property type="entry name" value="RIBONUCLEASE"/>
    <property type="match status" value="1"/>
</dbReference>
<feature type="compositionally biased region" description="Basic residues" evidence="6">
    <location>
        <begin position="20"/>
        <end position="30"/>
    </location>
</feature>
<dbReference type="InterPro" id="IPR022966">
    <property type="entry name" value="RNase_II/R_CS"/>
</dbReference>
<dbReference type="GO" id="GO:0046872">
    <property type="term" value="F:metal ion binding"/>
    <property type="evidence" value="ECO:0007669"/>
    <property type="project" value="UniProtKB-KW"/>
</dbReference>
<dbReference type="Pfam" id="PF00773">
    <property type="entry name" value="RNB"/>
    <property type="match status" value="1"/>
</dbReference>
<comment type="subcellular location">
    <subcellularLocation>
        <location evidence="5">Cytoplasm</location>
    </subcellularLocation>
    <subcellularLocation>
        <location evidence="5">Cytoplasm</location>
        <location evidence="5">P-body</location>
    </subcellularLocation>
</comment>
<feature type="binding site" evidence="5">
    <location>
        <position position="521"/>
    </location>
    <ligand>
        <name>Mg(2+)</name>
        <dbReference type="ChEBI" id="CHEBI:18420"/>
    </ligand>
</feature>
<evidence type="ECO:0000259" key="7">
    <source>
        <dbReference type="SMART" id="SM00955"/>
    </source>
</evidence>
<feature type="region of interest" description="Disordered" evidence="6">
    <location>
        <begin position="1"/>
        <end position="40"/>
    </location>
</feature>
<dbReference type="GO" id="GO:0000932">
    <property type="term" value="C:P-body"/>
    <property type="evidence" value="ECO:0007669"/>
    <property type="project" value="UniProtKB-SubCell"/>
</dbReference>
<evidence type="ECO:0000313" key="9">
    <source>
        <dbReference type="Proteomes" id="UP001457282"/>
    </source>
</evidence>
<sequence>MKAAVVEAVVDRVEDGDKEKKKRRSRRRPKQNSAASVSCSSVNEIHGEASECLGNGTAANYVTTSLKQHHSDVSPPHDHGLTKASNLAFSSLPTMHIVQPRDAQSPENQHCFTSGFDGRMFEKSCPEPTVSGGSPVISINKGFSPQHIEGYSERKYFYPHWSMEAVNDALEKGVAFKALFRVNAHNRIEAYCKIDGLPTDVLIGGLAEQNRAVEGDIVVIKIDPLPLWARMKGSAGTCKSSAPVEDLNLNLEDNAIGYNCKGKAKVDEDCEYDSRSCLLPERGSHPEESTSLHDSIHSGPNGQSSFDYVAGKYPLTSNSSQAGSSSEQNVVETPIERMCAIISSFPSKRPTGRVVAIIESSQRRNAVIGYLNVKKWISYREFSRKDMKKNKSLLYSNHEYIQMTPTDPRFPKMVVLVRKLPDSIKKRLENGDETIEKELFAARVDEWGEESPAPQALILHAFGHGSEVQPHIEAILFENAINSSEFSPESLSCLPPLPWKVPREEFKTRMDLRNLCIFTIDPSTATDLDDALSVENFSNGIFRVGIHIADASYFVLPDTPLDDEAQSRSTSVYMTQRKVPMLPPLLSENIGSLNPGVERLAFSIFLDINHAGDVVDRWIGRTVIRSCCKLSYEHAQDIIDGKLNSESFGTFKYGCPLVHGHFEWLDVIRSVKNLYEISKTLNERRFSDGALQLESSKVVILFDEYGDPYDSLFSESKESNSLVEEFMLLANRTVAEVISRAFPDGALLRRHPQPNMRKLKEFEAFCCKLGLELDTSSSGHFQQSLERIREKLKDDSVLFKILMNYAAKPMQLASYFCSGELKDRENDWGHYGLAVPLYTHFTSPLRRYPDIVVHRILAAAIEAEELYFEHQRILNNFDKGDKLKMRCFTGVHFDKDATESRESQEALSAAAIKHRVPTSESLADVAAYCNDRKLASRHVKDACDKLHIWSLLKKKEVLLSEARVMGLGPRFMSIYIHKLAVERRINYEEVEGLMVEWLDATSTLVLSLCADRRSFRRGGPGKWRALEDAVLVVTPYDLKAELGGDGKSSNESTSNGISLNDEIEPMVFPLTVGLLSTIPVVLHAVGGDDGPVDIGARLYMSSYLC</sequence>
<comment type="caution">
    <text evidence="8">The sequence shown here is derived from an EMBL/GenBank/DDBJ whole genome shotgun (WGS) entry which is preliminary data.</text>
</comment>
<dbReference type="InterPro" id="IPR041505">
    <property type="entry name" value="Dis3_CSD2"/>
</dbReference>
<keyword evidence="4 5" id="KW-0694">RNA-binding</keyword>
<keyword evidence="5" id="KW-0378">Hydrolase</keyword>
<evidence type="ECO:0000256" key="3">
    <source>
        <dbReference type="ARBA" id="ARBA00022842"/>
    </source>
</evidence>
<feature type="domain" description="RNB" evidence="7">
    <location>
        <begin position="509"/>
        <end position="863"/>
    </location>
</feature>
<dbReference type="GO" id="GO:0000175">
    <property type="term" value="F:3'-5'-RNA exonuclease activity"/>
    <property type="evidence" value="ECO:0007669"/>
    <property type="project" value="UniProtKB-UniRule"/>
</dbReference>
<dbReference type="Pfam" id="PF17849">
    <property type="entry name" value="OB_Dis3"/>
    <property type="match status" value="1"/>
</dbReference>
<comment type="similarity">
    <text evidence="5">Belongs to the RNR ribonuclease family. DIS3L2 subfamily.</text>
</comment>
<dbReference type="GO" id="GO:0003723">
    <property type="term" value="F:RNA binding"/>
    <property type="evidence" value="ECO:0007669"/>
    <property type="project" value="UniProtKB-KW"/>
</dbReference>
<comment type="cofactor">
    <cofactor evidence="5">
        <name>Mg(2+)</name>
        <dbReference type="ChEBI" id="CHEBI:18420"/>
    </cofactor>
    <cofactor evidence="5">
        <name>Mn(2+)</name>
        <dbReference type="ChEBI" id="CHEBI:29035"/>
    </cofactor>
</comment>
<dbReference type="Proteomes" id="UP001457282">
    <property type="component" value="Unassembled WGS sequence"/>
</dbReference>
<keyword evidence="5" id="KW-0540">Nuclease</keyword>
<keyword evidence="1 5" id="KW-0963">Cytoplasm</keyword>
<dbReference type="PROSITE" id="PS01175">
    <property type="entry name" value="RIBONUCLEASE_II"/>
    <property type="match status" value="1"/>
</dbReference>
<dbReference type="PANTHER" id="PTHR23355:SF9">
    <property type="entry name" value="DIS3-LIKE EXONUCLEASE 2"/>
    <property type="match status" value="1"/>
</dbReference>
<dbReference type="SMART" id="SM00955">
    <property type="entry name" value="RNB"/>
    <property type="match status" value="1"/>
</dbReference>
<evidence type="ECO:0000313" key="8">
    <source>
        <dbReference type="EMBL" id="KAK9945765.1"/>
    </source>
</evidence>
<comment type="function">
    <text evidence="5">3'-5'-exoribonuclease that specifically recognizes RNAs polyuridylated at their 3' end and mediates their degradation. Component of an exosome-independent RNA degradation pathway that mediates degradation of cytoplasmic mRNAs that have been deadenylated and subsequently uridylated at their 3'.</text>
</comment>
<keyword evidence="5" id="KW-0464">Manganese</keyword>
<evidence type="ECO:0000256" key="5">
    <source>
        <dbReference type="HAMAP-Rule" id="MF_03045"/>
    </source>
</evidence>
<dbReference type="FunFam" id="2.40.50.690:FF:000007">
    <property type="entry name" value="DIS3-like exonuclease 2"/>
    <property type="match status" value="1"/>
</dbReference>
<proteinExistence type="inferred from homology"/>
<dbReference type="InterPro" id="IPR028591">
    <property type="entry name" value="DIS3L2"/>
</dbReference>
<evidence type="ECO:0000256" key="6">
    <source>
        <dbReference type="SAM" id="MobiDB-lite"/>
    </source>
</evidence>
<dbReference type="InterPro" id="IPR001900">
    <property type="entry name" value="RNase_II/R"/>
</dbReference>
<dbReference type="InterPro" id="IPR012340">
    <property type="entry name" value="NA-bd_OB-fold"/>
</dbReference>
<keyword evidence="9" id="KW-1185">Reference proteome</keyword>
<dbReference type="GO" id="GO:0000956">
    <property type="term" value="P:nuclear-transcribed mRNA catabolic process"/>
    <property type="evidence" value="ECO:0007669"/>
    <property type="project" value="UniProtKB-UniRule"/>
</dbReference>
<dbReference type="Gene3D" id="2.40.50.690">
    <property type="match status" value="1"/>
</dbReference>
<name>A0AAW1YCE5_RUBAR</name>
<feature type="binding site" evidence="5">
    <location>
        <position position="530"/>
    </location>
    <ligand>
        <name>Mg(2+)</name>
        <dbReference type="ChEBI" id="CHEBI:18420"/>
    </ligand>
</feature>
<dbReference type="SUPFAM" id="SSF50249">
    <property type="entry name" value="Nucleic acid-binding proteins"/>
    <property type="match status" value="3"/>
</dbReference>
<keyword evidence="5" id="KW-0269">Exonuclease</keyword>
<reference evidence="8 9" key="1">
    <citation type="journal article" date="2023" name="G3 (Bethesda)">
        <title>A chromosome-length genome assembly and annotation of blackberry (Rubus argutus, cv. 'Hillquist').</title>
        <authorList>
            <person name="Bruna T."/>
            <person name="Aryal R."/>
            <person name="Dudchenko O."/>
            <person name="Sargent D.J."/>
            <person name="Mead D."/>
            <person name="Buti M."/>
            <person name="Cavallini A."/>
            <person name="Hytonen T."/>
            <person name="Andres J."/>
            <person name="Pham M."/>
            <person name="Weisz D."/>
            <person name="Mascagni F."/>
            <person name="Usai G."/>
            <person name="Natali L."/>
            <person name="Bassil N."/>
            <person name="Fernandez G.E."/>
            <person name="Lomsadze A."/>
            <person name="Armour M."/>
            <person name="Olukolu B."/>
            <person name="Poorten T."/>
            <person name="Britton C."/>
            <person name="Davik J."/>
            <person name="Ashrafi H."/>
            <person name="Aiden E.L."/>
            <person name="Borodovsky M."/>
            <person name="Worthington M."/>
        </authorList>
    </citation>
    <scope>NUCLEOTIDE SEQUENCE [LARGE SCALE GENOMIC DNA]</scope>
    <source>
        <strain evidence="8">PI 553951</strain>
    </source>
</reference>
<dbReference type="Gene3D" id="2.40.50.700">
    <property type="match status" value="1"/>
</dbReference>
<evidence type="ECO:0000256" key="2">
    <source>
        <dbReference type="ARBA" id="ARBA00022723"/>
    </source>
</evidence>
<organism evidence="8 9">
    <name type="scientific">Rubus argutus</name>
    <name type="common">Southern blackberry</name>
    <dbReference type="NCBI Taxonomy" id="59490"/>
    <lineage>
        <taxon>Eukaryota</taxon>
        <taxon>Viridiplantae</taxon>
        <taxon>Streptophyta</taxon>
        <taxon>Embryophyta</taxon>
        <taxon>Tracheophyta</taxon>
        <taxon>Spermatophyta</taxon>
        <taxon>Magnoliopsida</taxon>
        <taxon>eudicotyledons</taxon>
        <taxon>Gunneridae</taxon>
        <taxon>Pentapetalae</taxon>
        <taxon>rosids</taxon>
        <taxon>fabids</taxon>
        <taxon>Rosales</taxon>
        <taxon>Rosaceae</taxon>
        <taxon>Rosoideae</taxon>
        <taxon>Rosoideae incertae sedis</taxon>
        <taxon>Rubus</taxon>
    </lineage>
</organism>
<dbReference type="InterPro" id="IPR050180">
    <property type="entry name" value="RNR_Ribonuclease"/>
</dbReference>
<dbReference type="GO" id="GO:1990074">
    <property type="term" value="P:polyuridylation-dependent mRNA catabolic process"/>
    <property type="evidence" value="ECO:0007669"/>
    <property type="project" value="UniProtKB-UniRule"/>
</dbReference>
<accession>A0AAW1YCE5</accession>
<dbReference type="EC" id="3.1.13.-" evidence="5"/>
<dbReference type="EMBL" id="JBEDUW010000002">
    <property type="protein sequence ID" value="KAK9945765.1"/>
    <property type="molecule type" value="Genomic_DNA"/>
</dbReference>
<gene>
    <name evidence="8" type="ORF">M0R45_011264</name>
</gene>
<protein>
    <recommendedName>
        <fullName evidence="5">DIS3-like exonuclease 2</fullName>
        <ecNumber evidence="5">3.1.13.-</ecNumber>
    </recommendedName>
</protein>
<feature type="site" description="Important for catalytic activity" evidence="5">
    <location>
        <position position="529"/>
    </location>
</feature>
<dbReference type="HAMAP" id="MF_03045">
    <property type="entry name" value="DIS3L2"/>
    <property type="match status" value="1"/>
</dbReference>
<evidence type="ECO:0000256" key="4">
    <source>
        <dbReference type="ARBA" id="ARBA00022884"/>
    </source>
</evidence>
<dbReference type="AlphaFoldDB" id="A0AAW1YCE5"/>